<dbReference type="RefSeq" id="WP_256547769.1">
    <property type="nucleotide sequence ID" value="NZ_CP101809.1"/>
</dbReference>
<dbReference type="Proteomes" id="UP001240643">
    <property type="component" value="Unassembled WGS sequence"/>
</dbReference>
<protein>
    <submittedName>
        <fullName evidence="1">Uncharacterized protein</fullName>
    </submittedName>
</protein>
<reference evidence="1" key="1">
    <citation type="submission" date="2023-07" db="EMBL/GenBank/DDBJ databases">
        <title>Genomic Encyclopedia of Type Strains, Phase IV (KMG-IV): sequencing the most valuable type-strain genomes for metagenomic binning, comparative biology and taxonomic classification.</title>
        <authorList>
            <person name="Goeker M."/>
        </authorList>
    </citation>
    <scope>NUCLEOTIDE SEQUENCE [LARGE SCALE GENOMIC DNA]</scope>
    <source>
        <strain evidence="1">DSM 21204</strain>
    </source>
</reference>
<comment type="caution">
    <text evidence="1">The sequence shown here is derived from an EMBL/GenBank/DDBJ whole genome shotgun (WGS) entry which is preliminary data.</text>
</comment>
<accession>A0ABU0M072</accession>
<gene>
    <name evidence="1" type="ORF">J2Z62_000793</name>
</gene>
<proteinExistence type="predicted"/>
<keyword evidence="2" id="KW-1185">Reference proteome</keyword>
<evidence type="ECO:0000313" key="2">
    <source>
        <dbReference type="Proteomes" id="UP001240643"/>
    </source>
</evidence>
<sequence>MTGKFNQLFMASADKYAFSWTRKWPINFAIFISRTVSFINLAYWFDHKSPNQQLVDPTIAVQNGWAHMMQPNQVIASGGGFICH</sequence>
<dbReference type="EMBL" id="JAUSWO010000001">
    <property type="protein sequence ID" value="MDQ0514355.1"/>
    <property type="molecule type" value="Genomic_DNA"/>
</dbReference>
<name>A0ABU0M072_9BACT</name>
<organism evidence="1 2">
    <name type="scientific">Mycoplasmoides fastidiosum</name>
    <dbReference type="NCBI Taxonomy" id="92758"/>
    <lineage>
        <taxon>Bacteria</taxon>
        <taxon>Bacillati</taxon>
        <taxon>Mycoplasmatota</taxon>
        <taxon>Mycoplasmoidales</taxon>
        <taxon>Mycoplasmoidaceae</taxon>
        <taxon>Mycoplasmoides</taxon>
    </lineage>
</organism>
<evidence type="ECO:0000313" key="1">
    <source>
        <dbReference type="EMBL" id="MDQ0514355.1"/>
    </source>
</evidence>